<proteinExistence type="inferred from homology"/>
<evidence type="ECO:0000256" key="1">
    <source>
        <dbReference type="ARBA" id="ARBA00001947"/>
    </source>
</evidence>
<evidence type="ECO:0000313" key="9">
    <source>
        <dbReference type="EMBL" id="KAL3692169.1"/>
    </source>
</evidence>
<feature type="chain" id="PRO_5044534170" description="Carbonic anhydrase" evidence="6">
    <location>
        <begin position="24"/>
        <end position="272"/>
    </location>
</feature>
<organism evidence="9 10">
    <name type="scientific">Riccia sorocarpa</name>
    <dbReference type="NCBI Taxonomy" id="122646"/>
    <lineage>
        <taxon>Eukaryota</taxon>
        <taxon>Viridiplantae</taxon>
        <taxon>Streptophyta</taxon>
        <taxon>Embryophyta</taxon>
        <taxon>Marchantiophyta</taxon>
        <taxon>Marchantiopsida</taxon>
        <taxon>Marchantiidae</taxon>
        <taxon>Marchantiales</taxon>
        <taxon>Ricciaceae</taxon>
        <taxon>Riccia</taxon>
    </lineage>
</organism>
<accession>A0ABD3HP19</accession>
<dbReference type="EMBL" id="JBJQOH010000003">
    <property type="protein sequence ID" value="KAL3692169.1"/>
    <property type="molecule type" value="Genomic_DNA"/>
</dbReference>
<keyword evidence="5 6" id="KW-0456">Lyase</keyword>
<dbReference type="InterPro" id="IPR001148">
    <property type="entry name" value="CA_dom"/>
</dbReference>
<protein>
    <recommendedName>
        <fullName evidence="2 6">Carbonic anhydrase</fullName>
        <ecNumber evidence="2 6">4.2.1.1</ecNumber>
    </recommendedName>
</protein>
<dbReference type="PANTHER" id="PTHR18952">
    <property type="entry name" value="CARBONIC ANHYDRASE"/>
    <property type="match status" value="1"/>
</dbReference>
<comment type="function">
    <text evidence="6">Reversible hydration of carbon dioxide.</text>
</comment>
<keyword evidence="10" id="KW-1185">Reference proteome</keyword>
<comment type="similarity">
    <text evidence="6">Belongs to the alpha-carbonic anhydrase family.</text>
</comment>
<evidence type="ECO:0000259" key="8">
    <source>
        <dbReference type="PROSITE" id="PS51144"/>
    </source>
</evidence>
<gene>
    <name evidence="9" type="ORF">R1sor_005820</name>
</gene>
<feature type="domain" description="Alpha-carbonic anhydrase" evidence="8">
    <location>
        <begin position="27"/>
        <end position="262"/>
    </location>
</feature>
<dbReference type="GO" id="GO:0004089">
    <property type="term" value="F:carbonate dehydratase activity"/>
    <property type="evidence" value="ECO:0007669"/>
    <property type="project" value="UniProtKB-UniRule"/>
</dbReference>
<evidence type="ECO:0000256" key="2">
    <source>
        <dbReference type="ARBA" id="ARBA00012925"/>
    </source>
</evidence>
<dbReference type="Proteomes" id="UP001633002">
    <property type="component" value="Unassembled WGS sequence"/>
</dbReference>
<dbReference type="InterPro" id="IPR018338">
    <property type="entry name" value="Carbonic_anhydrase_a-class_CS"/>
</dbReference>
<dbReference type="PROSITE" id="PS51144">
    <property type="entry name" value="ALPHA_CA_2"/>
    <property type="match status" value="1"/>
</dbReference>
<dbReference type="EC" id="4.2.1.1" evidence="2 6"/>
<dbReference type="SMART" id="SM01057">
    <property type="entry name" value="Carb_anhydrase"/>
    <property type="match status" value="1"/>
</dbReference>
<evidence type="ECO:0000313" key="10">
    <source>
        <dbReference type="Proteomes" id="UP001633002"/>
    </source>
</evidence>
<keyword evidence="3 6" id="KW-0479">Metal-binding</keyword>
<dbReference type="PANTHER" id="PTHR18952:SF273">
    <property type="entry name" value="ALPHA-CARBONIC ANHYDRASE DOMAIN-CONTAINING PROTEIN"/>
    <property type="match status" value="1"/>
</dbReference>
<evidence type="ECO:0000256" key="4">
    <source>
        <dbReference type="ARBA" id="ARBA00022833"/>
    </source>
</evidence>
<evidence type="ECO:0000256" key="3">
    <source>
        <dbReference type="ARBA" id="ARBA00022723"/>
    </source>
</evidence>
<feature type="signal peptide" evidence="6">
    <location>
        <begin position="1"/>
        <end position="23"/>
    </location>
</feature>
<comment type="cofactor">
    <cofactor evidence="1 6">
        <name>Zn(2+)</name>
        <dbReference type="ChEBI" id="CHEBI:29105"/>
    </cofactor>
</comment>
<sequence length="272" mass="30415">MSNPLEFILATLCLLASTGFGSGADSAGFSYYGNPATMGPTPDKWGDNPLWRTCAVGREQSPIDVDTKTVTLVINDIFGLDTSYFPENGSFFINSANIIQVKLNGEGRLKIQEKTYFLQQFHFHAPSEHTIDGVRFPLEMHLVHKSETGELAVIGIPFAYGEKNEFLATFWDKLPLLTDSNPSINLTYVDVREPNVHLRPAYARYNGSLTTPPCTEGVTWSVILGEANTVSKKQVETYNKRLPYPNARPSQPLNDREVKRNVFHGPRRKPHV</sequence>
<dbReference type="PROSITE" id="PS00162">
    <property type="entry name" value="ALPHA_CA_1"/>
    <property type="match status" value="1"/>
</dbReference>
<feature type="compositionally biased region" description="Basic residues" evidence="7">
    <location>
        <begin position="261"/>
        <end position="272"/>
    </location>
</feature>
<name>A0ABD3HP19_9MARC</name>
<dbReference type="InterPro" id="IPR041891">
    <property type="entry name" value="Alpha_CA_prokaryot-like"/>
</dbReference>
<keyword evidence="4 6" id="KW-0862">Zinc</keyword>
<dbReference type="SUPFAM" id="SSF51069">
    <property type="entry name" value="Carbonic anhydrase"/>
    <property type="match status" value="1"/>
</dbReference>
<dbReference type="Gene3D" id="3.10.200.10">
    <property type="entry name" value="Alpha carbonic anhydrase"/>
    <property type="match status" value="1"/>
</dbReference>
<evidence type="ECO:0000256" key="7">
    <source>
        <dbReference type="SAM" id="MobiDB-lite"/>
    </source>
</evidence>
<dbReference type="InterPro" id="IPR023561">
    <property type="entry name" value="Carbonic_anhydrase_a-class"/>
</dbReference>
<dbReference type="InterPro" id="IPR036398">
    <property type="entry name" value="CA_dom_sf"/>
</dbReference>
<keyword evidence="6" id="KW-0732">Signal</keyword>
<dbReference type="AlphaFoldDB" id="A0ABD3HP19"/>
<reference evidence="9 10" key="1">
    <citation type="submission" date="2024-09" db="EMBL/GenBank/DDBJ databases">
        <title>Chromosome-scale assembly of Riccia sorocarpa.</title>
        <authorList>
            <person name="Paukszto L."/>
        </authorList>
    </citation>
    <scope>NUCLEOTIDE SEQUENCE [LARGE SCALE GENOMIC DNA]</scope>
    <source>
        <strain evidence="9">LP-2024</strain>
        <tissue evidence="9">Aerial parts of the thallus</tissue>
    </source>
</reference>
<evidence type="ECO:0000256" key="5">
    <source>
        <dbReference type="ARBA" id="ARBA00023239"/>
    </source>
</evidence>
<feature type="region of interest" description="Disordered" evidence="7">
    <location>
        <begin position="240"/>
        <end position="272"/>
    </location>
</feature>
<dbReference type="Pfam" id="PF00194">
    <property type="entry name" value="Carb_anhydrase"/>
    <property type="match status" value="1"/>
</dbReference>
<evidence type="ECO:0000256" key="6">
    <source>
        <dbReference type="RuleBase" id="RU367011"/>
    </source>
</evidence>
<dbReference type="GO" id="GO:0008270">
    <property type="term" value="F:zinc ion binding"/>
    <property type="evidence" value="ECO:0007669"/>
    <property type="project" value="UniProtKB-UniRule"/>
</dbReference>
<comment type="caution">
    <text evidence="9">The sequence shown here is derived from an EMBL/GenBank/DDBJ whole genome shotgun (WGS) entry which is preliminary data.</text>
</comment>
<dbReference type="CDD" id="cd03124">
    <property type="entry name" value="alpha_CA_prokaryotic_like"/>
    <property type="match status" value="1"/>
</dbReference>
<comment type="catalytic activity">
    <reaction evidence="6">
        <text>hydrogencarbonate + H(+) = CO2 + H2O</text>
        <dbReference type="Rhea" id="RHEA:10748"/>
        <dbReference type="ChEBI" id="CHEBI:15377"/>
        <dbReference type="ChEBI" id="CHEBI:15378"/>
        <dbReference type="ChEBI" id="CHEBI:16526"/>
        <dbReference type="ChEBI" id="CHEBI:17544"/>
        <dbReference type="EC" id="4.2.1.1"/>
    </reaction>
</comment>